<evidence type="ECO:0000256" key="9">
    <source>
        <dbReference type="SAM" id="SignalP"/>
    </source>
</evidence>
<dbReference type="InterPro" id="IPR006665">
    <property type="entry name" value="OmpA-like"/>
</dbReference>
<dbReference type="PROSITE" id="PS51123">
    <property type="entry name" value="OMPA_2"/>
    <property type="match status" value="1"/>
</dbReference>
<dbReference type="PROSITE" id="PS51257">
    <property type="entry name" value="PROKAR_LIPOPROTEIN"/>
    <property type="match status" value="1"/>
</dbReference>
<dbReference type="PANTHER" id="PTHR30329">
    <property type="entry name" value="STATOR ELEMENT OF FLAGELLAR MOTOR COMPLEX"/>
    <property type="match status" value="1"/>
</dbReference>
<keyword evidence="6 8" id="KW-0449">Lipoprotein</keyword>
<dbReference type="InterPro" id="IPR050330">
    <property type="entry name" value="Bact_OuterMem_StrucFunc"/>
</dbReference>
<evidence type="ECO:0000256" key="7">
    <source>
        <dbReference type="ARBA" id="ARBA00023306"/>
    </source>
</evidence>
<dbReference type="PANTHER" id="PTHR30329:SF21">
    <property type="entry name" value="LIPOPROTEIN YIAD-RELATED"/>
    <property type="match status" value="1"/>
</dbReference>
<dbReference type="InterPro" id="IPR014169">
    <property type="entry name" value="Pal_lipo_C"/>
</dbReference>
<keyword evidence="4 8" id="KW-0564">Palmitate</keyword>
<comment type="similarity">
    <text evidence="8">Belongs to the Pal lipoprotein family.</text>
</comment>
<keyword evidence="7 8" id="KW-0131">Cell cycle</keyword>
<dbReference type="CDD" id="cd07185">
    <property type="entry name" value="OmpA_C-like"/>
    <property type="match status" value="1"/>
</dbReference>
<dbReference type="Gene3D" id="3.30.1330.60">
    <property type="entry name" value="OmpA-like domain"/>
    <property type="match status" value="1"/>
</dbReference>
<gene>
    <name evidence="8 11" type="primary">pal</name>
    <name evidence="11" type="ORF">ACHINZ_2670</name>
</gene>
<evidence type="ECO:0000256" key="4">
    <source>
        <dbReference type="ARBA" id="ARBA00023139"/>
    </source>
</evidence>
<evidence type="ECO:0000313" key="11">
    <source>
        <dbReference type="EMBL" id="BET44595.1"/>
    </source>
</evidence>
<dbReference type="SUPFAM" id="SSF103088">
    <property type="entry name" value="OmpA-like"/>
    <property type="match status" value="1"/>
</dbReference>
<evidence type="ECO:0000256" key="3">
    <source>
        <dbReference type="ARBA" id="ARBA00023136"/>
    </source>
</evidence>
<evidence type="ECO:0000259" key="10">
    <source>
        <dbReference type="PROSITE" id="PS51123"/>
    </source>
</evidence>
<dbReference type="HAMAP" id="MF_02204">
    <property type="entry name" value="Pal"/>
    <property type="match status" value="1"/>
</dbReference>
<comment type="subunit">
    <text evidence="8">The Tol-Pal system is composed of five core proteins: the inner membrane proteins TolA, TolQ and TolR, the periplasmic protein TolB and the outer membrane protein Pal. They form a network linking the inner and outer membranes and the peptidoglycan layer.</text>
</comment>
<organism evidence="11">
    <name type="scientific">Candidatus Aschnera chinzeii</name>
    <dbReference type="NCBI Taxonomy" id="1485666"/>
    <lineage>
        <taxon>Bacteria</taxon>
        <taxon>Pseudomonadati</taxon>
        <taxon>Pseudomonadota</taxon>
        <taxon>Gammaproteobacteria</taxon>
        <taxon>Enterobacterales</taxon>
        <taxon>Enterobacteriaceae</taxon>
        <taxon>Candidatus Aschnera</taxon>
    </lineage>
</organism>
<reference evidence="11" key="1">
    <citation type="journal article" date="2023" name="Front. Microbiol.">
        <title>Genome analysis of Candidatus Aschnera chinzeii, the bacterial endosymbiont of the blood-sucking bat fly Penicillidia jenynsii (Insecta: Diptera: Nycteribiidae).</title>
        <authorList>
            <person name="Koga R."/>
            <person name="Moriyama M."/>
            <person name="Nozaki T."/>
            <person name="Fukatsu T."/>
        </authorList>
    </citation>
    <scope>NUCLEOTIDE SEQUENCE</scope>
    <source>
        <strain evidence="11">Kw-01</strain>
    </source>
</reference>
<dbReference type="PRINTS" id="PR01021">
    <property type="entry name" value="OMPADOMAIN"/>
</dbReference>
<keyword evidence="3 8" id="KW-0472">Membrane</keyword>
<dbReference type="InterPro" id="IPR036737">
    <property type="entry name" value="OmpA-like_sf"/>
</dbReference>
<feature type="signal peptide" evidence="9">
    <location>
        <begin position="1"/>
        <end position="21"/>
    </location>
</feature>
<dbReference type="Pfam" id="PF00691">
    <property type="entry name" value="OmpA"/>
    <property type="match status" value="1"/>
</dbReference>
<accession>A0AAT9G4H4</accession>
<dbReference type="PROSITE" id="PS01068">
    <property type="entry name" value="OMPA_1"/>
    <property type="match status" value="1"/>
</dbReference>
<evidence type="ECO:0000256" key="5">
    <source>
        <dbReference type="ARBA" id="ARBA00023237"/>
    </source>
</evidence>
<keyword evidence="2 8" id="KW-0732">Signal</keyword>
<reference evidence="11" key="2">
    <citation type="submission" date="2023-10" db="EMBL/GenBank/DDBJ databases">
        <authorList>
            <person name="Koga R."/>
            <person name="Fukatsu T."/>
        </authorList>
    </citation>
    <scope>NUCLEOTIDE SEQUENCE</scope>
    <source>
        <strain evidence="11">Kw-01</strain>
    </source>
</reference>
<evidence type="ECO:0000256" key="1">
    <source>
        <dbReference type="ARBA" id="ARBA00022618"/>
    </source>
</evidence>
<feature type="domain" description="OmpA-like" evidence="10">
    <location>
        <begin position="55"/>
        <end position="168"/>
    </location>
</feature>
<keyword evidence="1 8" id="KW-0132">Cell division</keyword>
<evidence type="ECO:0000256" key="6">
    <source>
        <dbReference type="ARBA" id="ARBA00023288"/>
    </source>
</evidence>
<protein>
    <recommendedName>
        <fullName evidence="8">Peptidoglycan-associated lipoprotein</fullName>
        <shortName evidence="8">PAL</shortName>
    </recommendedName>
</protein>
<sequence>MKINKNIKLLTIMLPMLMITACTPKKGNEKTENEQNIPSINANNNITANEHVMPQDMEKLQTTNVVYFAFNKYDINPEYAQILDKHAEFLKNNATVKITVEGHTDEIGTPEYNIGLGERRANAVKMYLQSNGVNENQISIISYGEEKLVALGSDEESCAKNRRAVLVY</sequence>
<dbReference type="InterPro" id="IPR006690">
    <property type="entry name" value="OMPA-like_CS"/>
</dbReference>
<dbReference type="EMBL" id="AP028961">
    <property type="protein sequence ID" value="BET44595.1"/>
    <property type="molecule type" value="Genomic_DNA"/>
</dbReference>
<comment type="function">
    <text evidence="8">Part of the Tol-Pal system, which plays a role in outer membrane invagination during cell division and is important for maintaining outer membrane integrity.</text>
</comment>
<name>A0AAT9G4H4_9ENTR</name>
<dbReference type="GO" id="GO:0051301">
    <property type="term" value="P:cell division"/>
    <property type="evidence" value="ECO:0007669"/>
    <property type="project" value="UniProtKB-UniRule"/>
</dbReference>
<proteinExistence type="inferred from homology"/>
<dbReference type="AlphaFoldDB" id="A0AAT9G4H4"/>
<dbReference type="GO" id="GO:0009279">
    <property type="term" value="C:cell outer membrane"/>
    <property type="evidence" value="ECO:0007669"/>
    <property type="project" value="UniProtKB-SubCell"/>
</dbReference>
<dbReference type="InterPro" id="IPR039001">
    <property type="entry name" value="Pal"/>
</dbReference>
<evidence type="ECO:0000256" key="8">
    <source>
        <dbReference type="HAMAP-Rule" id="MF_02204"/>
    </source>
</evidence>
<feature type="chain" id="PRO_5043501831" description="Peptidoglycan-associated lipoprotein" evidence="9">
    <location>
        <begin position="22"/>
        <end position="168"/>
    </location>
</feature>
<keyword evidence="5 8" id="KW-0998">Cell outer membrane</keyword>
<evidence type="ECO:0000256" key="2">
    <source>
        <dbReference type="ARBA" id="ARBA00022729"/>
    </source>
</evidence>
<dbReference type="NCBIfam" id="TIGR02802">
    <property type="entry name" value="Pal_lipo"/>
    <property type="match status" value="1"/>
</dbReference>
<dbReference type="InterPro" id="IPR006664">
    <property type="entry name" value="OMP_bac"/>
</dbReference>
<comment type="subcellular location">
    <subcellularLocation>
        <location evidence="8">Cell outer membrane</location>
        <topology evidence="8">Lipid-anchor</topology>
    </subcellularLocation>
</comment>